<name>A0A2S3HDW7_9POAL</name>
<dbReference type="PANTHER" id="PTHR38926">
    <property type="entry name" value="F-BOX DOMAIN CONTAINING PROTEIN, EXPRESSED"/>
    <property type="match status" value="1"/>
</dbReference>
<organism evidence="2">
    <name type="scientific">Panicum hallii</name>
    <dbReference type="NCBI Taxonomy" id="206008"/>
    <lineage>
        <taxon>Eukaryota</taxon>
        <taxon>Viridiplantae</taxon>
        <taxon>Streptophyta</taxon>
        <taxon>Embryophyta</taxon>
        <taxon>Tracheophyta</taxon>
        <taxon>Spermatophyta</taxon>
        <taxon>Magnoliopsida</taxon>
        <taxon>Liliopsida</taxon>
        <taxon>Poales</taxon>
        <taxon>Poaceae</taxon>
        <taxon>PACMAD clade</taxon>
        <taxon>Panicoideae</taxon>
        <taxon>Panicodae</taxon>
        <taxon>Paniceae</taxon>
        <taxon>Panicinae</taxon>
        <taxon>Panicum</taxon>
        <taxon>Panicum sect. Panicum</taxon>
    </lineage>
</organism>
<dbReference type="SUPFAM" id="SSF81383">
    <property type="entry name" value="F-box domain"/>
    <property type="match status" value="1"/>
</dbReference>
<dbReference type="InterPro" id="IPR001810">
    <property type="entry name" value="F-box_dom"/>
</dbReference>
<evidence type="ECO:0000259" key="1">
    <source>
        <dbReference type="Pfam" id="PF12937"/>
    </source>
</evidence>
<dbReference type="InterPro" id="IPR036047">
    <property type="entry name" value="F-box-like_dom_sf"/>
</dbReference>
<protein>
    <recommendedName>
        <fullName evidence="1">F-box domain-containing protein</fullName>
    </recommendedName>
</protein>
<proteinExistence type="predicted"/>
<dbReference type="Proteomes" id="UP000243499">
    <property type="component" value="Chromosome 3"/>
</dbReference>
<accession>A0A2S3HDW7</accession>
<dbReference type="PANTHER" id="PTHR38926:SF69">
    <property type="entry name" value="F-BOX DOMAIN-CONTAINING PROTEIN"/>
    <property type="match status" value="1"/>
</dbReference>
<sequence length="332" mass="37431">MSSSAAPPLPASYWAGLPHHVLWSVFTVLGQREILSGAGLACVAWWRFARDEPALWRRINLTAAPPDEDDTVDDDIDDEYLSDDDEYLGDNNNESLCDDHPVSVCQEKTPAKVCDESSGWKAMALAAVHRCAGQCEAFWGRADDDVLLYLADRASSMKSLRVTSHYDVSSEVFAEVIKKFPLLEELELVLKPEAWNYTTKSGQPPTNSWVELFQSACEACSHLHSFTVRRACKVTRSDTYYLRERSSPTPFSIPVMHGLHSLELSDGSFTQDVVMQIVDKCPGLESLDISDVPIYRWDEELRNKCSRIKDLKLQVSCYYDTDSDDSDYYDIS</sequence>
<dbReference type="SUPFAM" id="SSF52047">
    <property type="entry name" value="RNI-like"/>
    <property type="match status" value="1"/>
</dbReference>
<dbReference type="Gramene" id="PAN20916">
    <property type="protein sequence ID" value="PAN20916"/>
    <property type="gene ID" value="PAHAL_3G422400"/>
</dbReference>
<dbReference type="EMBL" id="CM008048">
    <property type="protein sequence ID" value="PAN20916.1"/>
    <property type="molecule type" value="Genomic_DNA"/>
</dbReference>
<dbReference type="InterPro" id="IPR032675">
    <property type="entry name" value="LRR_dom_sf"/>
</dbReference>
<evidence type="ECO:0000313" key="2">
    <source>
        <dbReference type="EMBL" id="PAN20916.1"/>
    </source>
</evidence>
<feature type="domain" description="F-box" evidence="1">
    <location>
        <begin position="14"/>
        <end position="61"/>
    </location>
</feature>
<reference evidence="2" key="1">
    <citation type="submission" date="2018-04" db="EMBL/GenBank/DDBJ databases">
        <title>WGS assembly of Panicum hallii.</title>
        <authorList>
            <person name="Lovell J."/>
            <person name="Jenkins J."/>
            <person name="Lowry D."/>
            <person name="Mamidi S."/>
            <person name="Sreedasyam A."/>
            <person name="Weng X."/>
            <person name="Barry K."/>
            <person name="Bonette J."/>
            <person name="Campitelli B."/>
            <person name="Daum C."/>
            <person name="Gordon S."/>
            <person name="Gould B."/>
            <person name="Lipzen A."/>
            <person name="Macqueen A."/>
            <person name="Palacio-Mejia J."/>
            <person name="Plott C."/>
            <person name="Shakirov E."/>
            <person name="Shu S."/>
            <person name="Yoshinaga Y."/>
            <person name="Zane M."/>
            <person name="Rokhsar D."/>
            <person name="Grimwood J."/>
            <person name="Schmutz J."/>
            <person name="Juenger T."/>
        </authorList>
    </citation>
    <scope>NUCLEOTIDE SEQUENCE [LARGE SCALE GENOMIC DNA]</scope>
    <source>
        <strain evidence="2">FIL2</strain>
    </source>
</reference>
<gene>
    <name evidence="2" type="ORF">PAHAL_3G422400</name>
</gene>
<dbReference type="Pfam" id="PF12937">
    <property type="entry name" value="F-box-like"/>
    <property type="match status" value="1"/>
</dbReference>
<dbReference type="AlphaFoldDB" id="A0A2S3HDW7"/>
<dbReference type="Gene3D" id="1.20.1280.50">
    <property type="match status" value="1"/>
</dbReference>
<dbReference type="Gene3D" id="3.80.10.10">
    <property type="entry name" value="Ribonuclease Inhibitor"/>
    <property type="match status" value="1"/>
</dbReference>